<keyword evidence="2" id="KW-1185">Reference proteome</keyword>
<dbReference type="EMBL" id="CP016076">
    <property type="protein sequence ID" value="APU14304.1"/>
    <property type="molecule type" value="Genomic_DNA"/>
</dbReference>
<evidence type="ECO:0000313" key="2">
    <source>
        <dbReference type="Proteomes" id="UP000185511"/>
    </source>
</evidence>
<evidence type="ECO:0000313" key="1">
    <source>
        <dbReference type="EMBL" id="APU14304.1"/>
    </source>
</evidence>
<proteinExistence type="predicted"/>
<name>A0AAC9LCB6_9PSEU</name>
<gene>
    <name evidence="1" type="ORF">UA74_11220</name>
</gene>
<dbReference type="Proteomes" id="UP000185511">
    <property type="component" value="Chromosome"/>
</dbReference>
<dbReference type="KEGG" id="acad:UA74_11220"/>
<reference evidence="2" key="1">
    <citation type="submission" date="2016-06" db="EMBL/GenBank/DDBJ databases">
        <title>Complete genome sequence of Actinoalloteichus fjordicus DSM 46855 (=ADI127-17), type strain of the new species Actinoalloteichus fjordicus.</title>
        <authorList>
            <person name="Ruckert C."/>
            <person name="Nouioui I."/>
            <person name="Willmese J."/>
            <person name="van Wezel G."/>
            <person name="Klenk H.-P."/>
            <person name="Kalinowski J."/>
            <person name="Zotchev S.B."/>
        </authorList>
    </citation>
    <scope>NUCLEOTIDE SEQUENCE [LARGE SCALE GENOMIC DNA]</scope>
    <source>
        <strain evidence="2">ADI127-7</strain>
    </source>
</reference>
<organism evidence="1 2">
    <name type="scientific">Actinoalloteichus fjordicus</name>
    <dbReference type="NCBI Taxonomy" id="1612552"/>
    <lineage>
        <taxon>Bacteria</taxon>
        <taxon>Bacillati</taxon>
        <taxon>Actinomycetota</taxon>
        <taxon>Actinomycetes</taxon>
        <taxon>Pseudonocardiales</taxon>
        <taxon>Pseudonocardiaceae</taxon>
        <taxon>Actinoalloteichus</taxon>
    </lineage>
</organism>
<dbReference type="AlphaFoldDB" id="A0AAC9LCB6"/>
<protein>
    <submittedName>
        <fullName evidence="1">Uncharacterized protein</fullName>
    </submittedName>
</protein>
<accession>A0AAC9LCB6</accession>
<sequence length="119" mass="13666">MPDDEIVSVTLWAELGAGPLWVTFADEPQMRVPLDVEEFQRYLPLPASLAQAITSWDDELTAIYRGDDPQLWRFESPAVRQDWQGRGRTLAEHLARELPDDMTIGYFGTEIIRRGTRSF</sequence>